<gene>
    <name evidence="2" type="ORF">GWK47_000568</name>
</gene>
<protein>
    <submittedName>
        <fullName evidence="2">Uncharacterized protein</fullName>
    </submittedName>
</protein>
<evidence type="ECO:0000256" key="1">
    <source>
        <dbReference type="SAM" id="MobiDB-lite"/>
    </source>
</evidence>
<keyword evidence="3" id="KW-1185">Reference proteome</keyword>
<dbReference type="EMBL" id="JACEEZ010009447">
    <property type="protein sequence ID" value="KAG0722521.1"/>
    <property type="molecule type" value="Genomic_DNA"/>
</dbReference>
<name>A0A8J5CVQ3_CHIOP</name>
<feature type="region of interest" description="Disordered" evidence="1">
    <location>
        <begin position="100"/>
        <end position="120"/>
    </location>
</feature>
<accession>A0A8J5CVQ3</accession>
<reference evidence="2" key="1">
    <citation type="submission" date="2020-07" db="EMBL/GenBank/DDBJ databases">
        <title>The High-quality genome of the commercially important snow crab, Chionoecetes opilio.</title>
        <authorList>
            <person name="Jeong J.-H."/>
            <person name="Ryu S."/>
        </authorList>
    </citation>
    <scope>NUCLEOTIDE SEQUENCE</scope>
    <source>
        <strain evidence="2">MADBK_172401_WGS</strain>
        <tissue evidence="2">Digestive gland</tissue>
    </source>
</reference>
<proteinExistence type="predicted"/>
<organism evidence="2 3">
    <name type="scientific">Chionoecetes opilio</name>
    <name type="common">Atlantic snow crab</name>
    <name type="synonym">Cancer opilio</name>
    <dbReference type="NCBI Taxonomy" id="41210"/>
    <lineage>
        <taxon>Eukaryota</taxon>
        <taxon>Metazoa</taxon>
        <taxon>Ecdysozoa</taxon>
        <taxon>Arthropoda</taxon>
        <taxon>Crustacea</taxon>
        <taxon>Multicrustacea</taxon>
        <taxon>Malacostraca</taxon>
        <taxon>Eumalacostraca</taxon>
        <taxon>Eucarida</taxon>
        <taxon>Decapoda</taxon>
        <taxon>Pleocyemata</taxon>
        <taxon>Brachyura</taxon>
        <taxon>Eubrachyura</taxon>
        <taxon>Majoidea</taxon>
        <taxon>Majidae</taxon>
        <taxon>Chionoecetes</taxon>
    </lineage>
</organism>
<dbReference type="Proteomes" id="UP000770661">
    <property type="component" value="Unassembled WGS sequence"/>
</dbReference>
<evidence type="ECO:0000313" key="3">
    <source>
        <dbReference type="Proteomes" id="UP000770661"/>
    </source>
</evidence>
<feature type="compositionally biased region" description="Basic residues" evidence="1">
    <location>
        <begin position="31"/>
        <end position="41"/>
    </location>
</feature>
<feature type="region of interest" description="Disordered" evidence="1">
    <location>
        <begin position="31"/>
        <end position="53"/>
    </location>
</feature>
<dbReference type="AlphaFoldDB" id="A0A8J5CVQ3"/>
<evidence type="ECO:0000313" key="2">
    <source>
        <dbReference type="EMBL" id="KAG0722521.1"/>
    </source>
</evidence>
<sequence>MSIVWAIVCHHPPLKGRSSWYPCLATRSRRSKGHKVRRPSTRKFEDKLEVSASTPPLQKRAPCWLLHNPRTELGRSFFNLGWPTPYGLILAPPSRAPFGDATSGPKFNYSNGSKKSGPPS</sequence>
<comment type="caution">
    <text evidence="2">The sequence shown here is derived from an EMBL/GenBank/DDBJ whole genome shotgun (WGS) entry which is preliminary data.</text>
</comment>